<dbReference type="Proteomes" id="UP000077266">
    <property type="component" value="Unassembled WGS sequence"/>
</dbReference>
<organism evidence="2 3">
    <name type="scientific">Exidia glandulosa HHB12029</name>
    <dbReference type="NCBI Taxonomy" id="1314781"/>
    <lineage>
        <taxon>Eukaryota</taxon>
        <taxon>Fungi</taxon>
        <taxon>Dikarya</taxon>
        <taxon>Basidiomycota</taxon>
        <taxon>Agaricomycotina</taxon>
        <taxon>Agaricomycetes</taxon>
        <taxon>Auriculariales</taxon>
        <taxon>Exidiaceae</taxon>
        <taxon>Exidia</taxon>
    </lineage>
</organism>
<feature type="compositionally biased region" description="Basic and acidic residues" evidence="1">
    <location>
        <begin position="97"/>
        <end position="131"/>
    </location>
</feature>
<feature type="non-terminal residue" evidence="2">
    <location>
        <position position="468"/>
    </location>
</feature>
<evidence type="ECO:0000313" key="3">
    <source>
        <dbReference type="Proteomes" id="UP000077266"/>
    </source>
</evidence>
<dbReference type="AlphaFoldDB" id="A0A166MEA5"/>
<proteinExistence type="predicted"/>
<keyword evidence="3" id="KW-1185">Reference proteome</keyword>
<dbReference type="InParanoid" id="A0A166MEA5"/>
<name>A0A166MEA5_EXIGL</name>
<dbReference type="OrthoDB" id="3200752at2759"/>
<feature type="region of interest" description="Disordered" evidence="1">
    <location>
        <begin position="97"/>
        <end position="196"/>
    </location>
</feature>
<evidence type="ECO:0000256" key="1">
    <source>
        <dbReference type="SAM" id="MobiDB-lite"/>
    </source>
</evidence>
<evidence type="ECO:0000313" key="2">
    <source>
        <dbReference type="EMBL" id="KZV77937.1"/>
    </source>
</evidence>
<feature type="region of interest" description="Disordered" evidence="1">
    <location>
        <begin position="1"/>
        <end position="20"/>
    </location>
</feature>
<accession>A0A166MEA5</accession>
<gene>
    <name evidence="2" type="ORF">EXIGLDRAFT_784545</name>
</gene>
<dbReference type="EMBL" id="KV427328">
    <property type="protein sequence ID" value="KZV77937.1"/>
    <property type="molecule type" value="Genomic_DNA"/>
</dbReference>
<reference evidence="2 3" key="1">
    <citation type="journal article" date="2016" name="Mol. Biol. Evol.">
        <title>Comparative Genomics of Early-Diverging Mushroom-Forming Fungi Provides Insights into the Origins of Lignocellulose Decay Capabilities.</title>
        <authorList>
            <person name="Nagy L.G."/>
            <person name="Riley R."/>
            <person name="Tritt A."/>
            <person name="Adam C."/>
            <person name="Daum C."/>
            <person name="Floudas D."/>
            <person name="Sun H."/>
            <person name="Yadav J.S."/>
            <person name="Pangilinan J."/>
            <person name="Larsson K.H."/>
            <person name="Matsuura K."/>
            <person name="Barry K."/>
            <person name="Labutti K."/>
            <person name="Kuo R."/>
            <person name="Ohm R.A."/>
            <person name="Bhattacharya S.S."/>
            <person name="Shirouzu T."/>
            <person name="Yoshinaga Y."/>
            <person name="Martin F.M."/>
            <person name="Grigoriev I.V."/>
            <person name="Hibbett D.S."/>
        </authorList>
    </citation>
    <scope>NUCLEOTIDE SEQUENCE [LARGE SCALE GENOMIC DNA]</scope>
    <source>
        <strain evidence="2 3">HHB12029</strain>
    </source>
</reference>
<protein>
    <submittedName>
        <fullName evidence="2">Uncharacterized protein</fullName>
    </submittedName>
</protein>
<sequence>MSDSPDFEEGNGPFLEDEGPICDLSDVMESLIDLERQSGHLAAGMHPYTHMLALLAKADDGVRHLFGIDKEGNDELVSDDDEEDRLHREELIRAAREKEAEARENEERLKRAEEEQKEREQKEREQEEHTRQFLAIAAKGRIRHAPAAAPKRTLSGRKGPSASTSQPESEVDAVDVGTSKKRQRKSTSQKNPEERAAHAWGNWERLNTRMIQNAVSNSRVYHDLDLRQLVNAEQRQLVSNKAVELYSQAQVVRWTFDPISDRGVKARVALDKNNIPFLIVCNSWIGLKAHENLLRILTQFGHTAKVKVRDDPADKNTRDDPASYTRRKFHKEVHGVFQLVSIWRALGRSKTEPGPSTDVFKTVENLNASISLLRDLRIVTQRIDNFIMQLDPTQHAALTQANDDLRQKYPAYDFLSAASGSYFHGRSLIYNRETPEHNDRRDMKFAWTPLLTLGKYTEGWIRVLDLEI</sequence>